<dbReference type="EMBL" id="JAPDRQ010000038">
    <property type="protein sequence ID" value="KAJ9659591.1"/>
    <property type="molecule type" value="Genomic_DNA"/>
</dbReference>
<protein>
    <submittedName>
        <fullName evidence="1">Uncharacterized protein</fullName>
    </submittedName>
</protein>
<sequence length="319" mass="35856">MFELRVPYKIVDGVEIPTDIHVPATIKYELTPVLLMIHGGGFILGFSKMNNRDQIQDCLDRGWIVLSLEHRLCPGVNVLDGPMTDVKDALRWAQTGGLAAALKKAKVDVEPDPNRVMAMGTSAGGHLALSLAWTSPTPPFAILDFYGAKHFKHEFWSNEIEQIKSRLPPHPPDSAFEHLFVEKTTFIGSQSLEGQQQDGPNLKDPRQAFALYSIANGRCLQAIWPSTPDRLEEIDPVLRVNPQWPPTCFVHGTADFMIPLHLSRHLESQLRAANIETEFIEVPGEPHTFVGKMVKGSKTWETQRRGFDFLEKVLERHLN</sequence>
<comment type="caution">
    <text evidence="1">The sequence shown here is derived from an EMBL/GenBank/DDBJ whole genome shotgun (WGS) entry which is preliminary data.</text>
</comment>
<evidence type="ECO:0000313" key="1">
    <source>
        <dbReference type="EMBL" id="KAJ9659591.1"/>
    </source>
</evidence>
<gene>
    <name evidence="1" type="ORF">H2198_003004</name>
</gene>
<proteinExistence type="predicted"/>
<dbReference type="Proteomes" id="UP001172386">
    <property type="component" value="Unassembled WGS sequence"/>
</dbReference>
<accession>A0ACC3ACP1</accession>
<organism evidence="1 2">
    <name type="scientific">Neophaeococcomyces mojaviensis</name>
    <dbReference type="NCBI Taxonomy" id="3383035"/>
    <lineage>
        <taxon>Eukaryota</taxon>
        <taxon>Fungi</taxon>
        <taxon>Dikarya</taxon>
        <taxon>Ascomycota</taxon>
        <taxon>Pezizomycotina</taxon>
        <taxon>Eurotiomycetes</taxon>
        <taxon>Chaetothyriomycetidae</taxon>
        <taxon>Chaetothyriales</taxon>
        <taxon>Chaetothyriales incertae sedis</taxon>
        <taxon>Neophaeococcomyces</taxon>
    </lineage>
</organism>
<keyword evidence="2" id="KW-1185">Reference proteome</keyword>
<evidence type="ECO:0000313" key="2">
    <source>
        <dbReference type="Proteomes" id="UP001172386"/>
    </source>
</evidence>
<reference evidence="1" key="1">
    <citation type="submission" date="2022-10" db="EMBL/GenBank/DDBJ databases">
        <title>Culturing micro-colonial fungi from biological soil crusts in the Mojave desert and describing Neophaeococcomyces mojavensis, and introducing the new genera and species Taxawa tesnikishii.</title>
        <authorList>
            <person name="Kurbessoian T."/>
            <person name="Stajich J.E."/>
        </authorList>
    </citation>
    <scope>NUCLEOTIDE SEQUENCE</scope>
    <source>
        <strain evidence="1">JES_112</strain>
    </source>
</reference>
<name>A0ACC3ACP1_9EURO</name>